<dbReference type="PROSITE" id="PS51186">
    <property type="entry name" value="GNAT"/>
    <property type="match status" value="1"/>
</dbReference>
<sequence>MLTTVALTPTDFKRWAEHLNRQIAESGQGGRPFFSPMAAVDFESPERRARFENGLSTPLPQPAWMRAWAVEGPHARFIAHLDLNGSSIPSEKHRATLGIGVEQGFYRRGLGRKLMLEAIEFAVRNHIEWIDLSVFSDNHAAIGLYRSLGFDEVGRRNDRFRISGRSVDDITMTLRIEG</sequence>
<evidence type="ECO:0000313" key="3">
    <source>
        <dbReference type="Proteomes" id="UP000544134"/>
    </source>
</evidence>
<keyword evidence="2" id="KW-0808">Transferase</keyword>
<keyword evidence="3" id="KW-1185">Reference proteome</keyword>
<dbReference type="Gene3D" id="3.40.630.30">
    <property type="match status" value="1"/>
</dbReference>
<dbReference type="Proteomes" id="UP000544134">
    <property type="component" value="Unassembled WGS sequence"/>
</dbReference>
<dbReference type="InterPro" id="IPR000182">
    <property type="entry name" value="GNAT_dom"/>
</dbReference>
<dbReference type="PANTHER" id="PTHR43617">
    <property type="entry name" value="L-AMINO ACID N-ACETYLTRANSFERASE"/>
    <property type="match status" value="1"/>
</dbReference>
<protein>
    <submittedName>
        <fullName evidence="2">GNAT family N-acetyltransferase</fullName>
    </submittedName>
</protein>
<accession>A0A848IJ29</accession>
<dbReference type="Pfam" id="PF00583">
    <property type="entry name" value="Acetyltransf_1"/>
    <property type="match status" value="1"/>
</dbReference>
<dbReference type="InterPro" id="IPR050276">
    <property type="entry name" value="MshD_Acetyltransferase"/>
</dbReference>
<dbReference type="PANTHER" id="PTHR43617:SF34">
    <property type="entry name" value="PUTATIVE-RELATED"/>
    <property type="match status" value="1"/>
</dbReference>
<feature type="domain" description="N-acetyltransferase" evidence="1">
    <location>
        <begin position="2"/>
        <end position="177"/>
    </location>
</feature>
<reference evidence="2 3" key="1">
    <citation type="submission" date="2020-04" db="EMBL/GenBank/DDBJ databases">
        <title>Paraburkholderia sp. RP-4-7 isolated from soil.</title>
        <authorList>
            <person name="Dahal R.H."/>
        </authorList>
    </citation>
    <scope>NUCLEOTIDE SEQUENCE [LARGE SCALE GENOMIC DNA]</scope>
    <source>
        <strain evidence="2 3">RP-4-7</strain>
    </source>
</reference>
<dbReference type="GO" id="GO:0016747">
    <property type="term" value="F:acyltransferase activity, transferring groups other than amino-acyl groups"/>
    <property type="evidence" value="ECO:0007669"/>
    <property type="project" value="InterPro"/>
</dbReference>
<comment type="caution">
    <text evidence="2">The sequence shown here is derived from an EMBL/GenBank/DDBJ whole genome shotgun (WGS) entry which is preliminary data.</text>
</comment>
<gene>
    <name evidence="2" type="ORF">HHL24_23050</name>
</gene>
<dbReference type="EMBL" id="JABBGJ010000025">
    <property type="protein sequence ID" value="NMM00806.1"/>
    <property type="molecule type" value="Genomic_DNA"/>
</dbReference>
<name>A0A848IJ29_9BURK</name>
<proteinExistence type="predicted"/>
<dbReference type="CDD" id="cd04301">
    <property type="entry name" value="NAT_SF"/>
    <property type="match status" value="1"/>
</dbReference>
<evidence type="ECO:0000259" key="1">
    <source>
        <dbReference type="PROSITE" id="PS51186"/>
    </source>
</evidence>
<dbReference type="InterPro" id="IPR016181">
    <property type="entry name" value="Acyl_CoA_acyltransferase"/>
</dbReference>
<dbReference type="SUPFAM" id="SSF55729">
    <property type="entry name" value="Acyl-CoA N-acyltransferases (Nat)"/>
    <property type="match status" value="1"/>
</dbReference>
<organism evidence="2 3">
    <name type="scientific">Paraburkholderia polaris</name>
    <dbReference type="NCBI Taxonomy" id="2728848"/>
    <lineage>
        <taxon>Bacteria</taxon>
        <taxon>Pseudomonadati</taxon>
        <taxon>Pseudomonadota</taxon>
        <taxon>Betaproteobacteria</taxon>
        <taxon>Burkholderiales</taxon>
        <taxon>Burkholderiaceae</taxon>
        <taxon>Paraburkholderia</taxon>
    </lineage>
</organism>
<evidence type="ECO:0000313" key="2">
    <source>
        <dbReference type="EMBL" id="NMM00806.1"/>
    </source>
</evidence>
<dbReference type="RefSeq" id="WP_169487681.1">
    <property type="nucleotide sequence ID" value="NZ_JABBGJ010000025.1"/>
</dbReference>
<dbReference type="AlphaFoldDB" id="A0A848IJ29"/>